<keyword evidence="5" id="KW-1185">Reference proteome</keyword>
<keyword evidence="1" id="KW-0677">Repeat</keyword>
<reference evidence="4 5" key="1">
    <citation type="submission" date="2014-11" db="EMBL/GenBank/DDBJ databases">
        <title>Complete Genome Sequence of Pseudoalteromonas sp. Strain OCN003 Isolated from Kaneohe Bay, Oahu, Hawaii.</title>
        <authorList>
            <person name="Beurmann S."/>
            <person name="Videau P."/>
            <person name="Ushijima B."/>
            <person name="Smith A.M."/>
            <person name="Aeby G.S."/>
            <person name="Callahan S.M."/>
            <person name="Belcaid M."/>
        </authorList>
    </citation>
    <scope>NUCLEOTIDE SEQUENCE [LARGE SCALE GENOMIC DNA]</scope>
    <source>
        <strain evidence="4 5">OCN003</strain>
    </source>
</reference>
<organism evidence="4 5">
    <name type="scientific">Pseudoalteromonas piratica</name>
    <dbReference type="NCBI Taxonomy" id="1348114"/>
    <lineage>
        <taxon>Bacteria</taxon>
        <taxon>Pseudomonadati</taxon>
        <taxon>Pseudomonadota</taxon>
        <taxon>Gammaproteobacteria</taxon>
        <taxon>Alteromonadales</taxon>
        <taxon>Pseudoalteromonadaceae</taxon>
        <taxon>Pseudoalteromonas</taxon>
    </lineage>
</organism>
<dbReference type="Proteomes" id="UP000030341">
    <property type="component" value="Chromosome 1"/>
</dbReference>
<dbReference type="Pfam" id="PF14559">
    <property type="entry name" value="TPR_19"/>
    <property type="match status" value="1"/>
</dbReference>
<name>A0A0A7EDA6_9GAMM</name>
<dbReference type="AlphaFoldDB" id="A0A0A7EDA6"/>
<feature type="region of interest" description="Disordered" evidence="3">
    <location>
        <begin position="1"/>
        <end position="25"/>
    </location>
</feature>
<protein>
    <submittedName>
        <fullName evidence="4">Uncharacterized protein</fullName>
    </submittedName>
</protein>
<dbReference type="PANTHER" id="PTHR45586:SF1">
    <property type="entry name" value="LIPOPOLYSACCHARIDE ASSEMBLY PROTEIN B"/>
    <property type="match status" value="1"/>
</dbReference>
<dbReference type="HOGENOM" id="CLU_739382_0_0_6"/>
<dbReference type="PANTHER" id="PTHR45586">
    <property type="entry name" value="TPR REPEAT-CONTAINING PROTEIN PA4667"/>
    <property type="match status" value="1"/>
</dbReference>
<evidence type="ECO:0000256" key="1">
    <source>
        <dbReference type="ARBA" id="ARBA00022737"/>
    </source>
</evidence>
<evidence type="ECO:0000256" key="3">
    <source>
        <dbReference type="SAM" id="MobiDB-lite"/>
    </source>
</evidence>
<dbReference type="KEGG" id="pseo:OM33_04710"/>
<evidence type="ECO:0000313" key="5">
    <source>
        <dbReference type="Proteomes" id="UP000030341"/>
    </source>
</evidence>
<dbReference type="STRING" id="1348114.OM33_04710"/>
<dbReference type="RefSeq" id="WP_038639353.1">
    <property type="nucleotide sequence ID" value="NZ_CP009888.1"/>
</dbReference>
<dbReference type="SMART" id="SM00028">
    <property type="entry name" value="TPR"/>
    <property type="match status" value="4"/>
</dbReference>
<sequence>MSVLNKTLKGLEQRQSTKTNESEREQTVVVKPVFDIADSLHKFALPSLILVAVLLTGYVVYKKDVFSSAHNHAGEKQANVSSEPNIEEVRDKHLDEANGEIAQRTLTEQVSEETKSLASMEGKPLKPSTTVTNLTAQEQPLPAKQIKPKLSQNLTSNIQLQNKSAPPSELSMKEIAQVSASQKAQEYFQAGKKAFTFGMVSEAIAELQQCISVLPEHIECRSLLAAAYYGRKDITKASSVLEQGLGLRPDSIEWRTLLAKVYADNKQYHEVLSVLPQQFENQGGSDFWILKGLAAQQLAQHEVALRSFKKLTLSEPQQGKWWMAMGRSAEQLKQWQNAIQYYTTATQIGNLSPSSQRYAVERLQFLRGQLNAS</sequence>
<dbReference type="InterPro" id="IPR011990">
    <property type="entry name" value="TPR-like_helical_dom_sf"/>
</dbReference>
<gene>
    <name evidence="4" type="ORF">OM33_04710</name>
</gene>
<dbReference type="SUPFAM" id="SSF48452">
    <property type="entry name" value="TPR-like"/>
    <property type="match status" value="1"/>
</dbReference>
<dbReference type="Pfam" id="PF13432">
    <property type="entry name" value="TPR_16"/>
    <property type="match status" value="1"/>
</dbReference>
<dbReference type="eggNOG" id="COG0457">
    <property type="taxonomic scope" value="Bacteria"/>
</dbReference>
<proteinExistence type="predicted"/>
<dbReference type="OrthoDB" id="5406098at2"/>
<evidence type="ECO:0000313" key="4">
    <source>
        <dbReference type="EMBL" id="AIY64523.1"/>
    </source>
</evidence>
<accession>A0A0A7EDA6</accession>
<keyword evidence="2" id="KW-0802">TPR repeat</keyword>
<dbReference type="Gene3D" id="1.25.40.10">
    <property type="entry name" value="Tetratricopeptide repeat domain"/>
    <property type="match status" value="2"/>
</dbReference>
<dbReference type="InterPro" id="IPR051012">
    <property type="entry name" value="CellSynth/LPSAsmb/PSIAsmb"/>
</dbReference>
<dbReference type="InterPro" id="IPR019734">
    <property type="entry name" value="TPR_rpt"/>
</dbReference>
<evidence type="ECO:0000256" key="2">
    <source>
        <dbReference type="ARBA" id="ARBA00022803"/>
    </source>
</evidence>
<dbReference type="EMBL" id="CP009888">
    <property type="protein sequence ID" value="AIY64523.1"/>
    <property type="molecule type" value="Genomic_DNA"/>
</dbReference>